<dbReference type="GO" id="GO:0016757">
    <property type="term" value="F:glycosyltransferase activity"/>
    <property type="evidence" value="ECO:0007669"/>
    <property type="project" value="UniProtKB-KW"/>
</dbReference>
<dbReference type="PANTHER" id="PTHR48090:SF1">
    <property type="entry name" value="PROPHAGE BACTOPRENOL GLUCOSYL TRANSFERASE HOMOLOG"/>
    <property type="match status" value="1"/>
</dbReference>
<comment type="subcellular location">
    <subcellularLocation>
        <location evidence="1">Membrane</location>
        <topology evidence="1">Multi-pass membrane protein</topology>
    </subcellularLocation>
</comment>
<evidence type="ECO:0000313" key="10">
    <source>
        <dbReference type="Proteomes" id="UP000220904"/>
    </source>
</evidence>
<dbReference type="CDD" id="cd04187">
    <property type="entry name" value="DPM1_like_bac"/>
    <property type="match status" value="1"/>
</dbReference>
<keyword evidence="3 9" id="KW-0808">Transferase</keyword>
<evidence type="ECO:0000256" key="5">
    <source>
        <dbReference type="ARBA" id="ARBA00022989"/>
    </source>
</evidence>
<dbReference type="EMBL" id="NOUV01000010">
    <property type="protein sequence ID" value="PDX87322.1"/>
    <property type="molecule type" value="Genomic_DNA"/>
</dbReference>
<dbReference type="InterPro" id="IPR001173">
    <property type="entry name" value="Glyco_trans_2-like"/>
</dbReference>
<comment type="caution">
    <text evidence="9">The sequence shown here is derived from an EMBL/GenBank/DDBJ whole genome shotgun (WGS) entry which is preliminary data.</text>
</comment>
<feature type="domain" description="Glycosyltransferase 2-like" evidence="8">
    <location>
        <begin position="21"/>
        <end position="149"/>
    </location>
</feature>
<evidence type="ECO:0000256" key="1">
    <source>
        <dbReference type="ARBA" id="ARBA00004141"/>
    </source>
</evidence>
<dbReference type="Pfam" id="PF00535">
    <property type="entry name" value="Glycos_transf_2"/>
    <property type="match status" value="1"/>
</dbReference>
<dbReference type="GO" id="GO:0005886">
    <property type="term" value="C:plasma membrane"/>
    <property type="evidence" value="ECO:0007669"/>
    <property type="project" value="TreeGrafter"/>
</dbReference>
<dbReference type="Proteomes" id="UP000220904">
    <property type="component" value="Unassembled WGS sequence"/>
</dbReference>
<evidence type="ECO:0000259" key="8">
    <source>
        <dbReference type="Pfam" id="PF00535"/>
    </source>
</evidence>
<dbReference type="OrthoDB" id="9807778at2"/>
<gene>
    <name evidence="9" type="ORF">CHR60_04450</name>
</gene>
<evidence type="ECO:0000256" key="3">
    <source>
        <dbReference type="ARBA" id="ARBA00022679"/>
    </source>
</evidence>
<dbReference type="PANTHER" id="PTHR48090">
    <property type="entry name" value="UNDECAPRENYL-PHOSPHATE 4-DEOXY-4-FORMAMIDO-L-ARABINOSE TRANSFERASE-RELATED"/>
    <property type="match status" value="1"/>
</dbReference>
<proteinExistence type="predicted"/>
<dbReference type="InterPro" id="IPR029044">
    <property type="entry name" value="Nucleotide-diphossugar_trans"/>
</dbReference>
<dbReference type="Gene3D" id="3.90.550.10">
    <property type="entry name" value="Spore Coat Polysaccharide Biosynthesis Protein SpsA, Chain A"/>
    <property type="match status" value="1"/>
</dbReference>
<keyword evidence="2" id="KW-0328">Glycosyltransferase</keyword>
<reference evidence="9 10" key="1">
    <citation type="journal article" date="2017" name="Front. Microbiol.">
        <title>New Insights into the Diversity of the Genus Faecalibacterium.</title>
        <authorList>
            <person name="Benevides L."/>
            <person name="Burman S."/>
            <person name="Martin R."/>
            <person name="Robert V."/>
            <person name="Thomas M."/>
            <person name="Miquel S."/>
            <person name="Chain F."/>
            <person name="Sokol H."/>
            <person name="Bermudez-Humaran L.G."/>
            <person name="Morrison M."/>
            <person name="Langella P."/>
            <person name="Azevedo V.A."/>
            <person name="Chatel J.M."/>
            <person name="Soares S."/>
        </authorList>
    </citation>
    <scope>NUCLEOTIDE SEQUENCE [LARGE SCALE GENOMIC DNA]</scope>
    <source>
        <strain evidence="9 10">AHMP21</strain>
    </source>
</reference>
<dbReference type="InterPro" id="IPR050256">
    <property type="entry name" value="Glycosyltransferase_2"/>
</dbReference>
<organism evidence="9 10">
    <name type="scientific">Faecalibacterium prausnitzii</name>
    <dbReference type="NCBI Taxonomy" id="853"/>
    <lineage>
        <taxon>Bacteria</taxon>
        <taxon>Bacillati</taxon>
        <taxon>Bacillota</taxon>
        <taxon>Clostridia</taxon>
        <taxon>Eubacteriales</taxon>
        <taxon>Oscillospiraceae</taxon>
        <taxon>Faecalibacterium</taxon>
    </lineage>
</organism>
<keyword evidence="5 7" id="KW-1133">Transmembrane helix</keyword>
<sequence>MPCTPSAERKSSTLAVEPLLSVILPAHNEAENIPKMAQRLAEVLTAAHIRYEVLFVNDGSTDNSWDVIRQTAQAYPQVRGIRFSRAFGKEAALYAGLQAARGDCCVTLDCDLQHPVETIPEMYRLWTQGIEVVEGVKRERGTESAAHRTAARWFYGLISKAAKTDLRSSSDFKLLDRKAVLVLLNLPERNTFYRALSAWVGFRTARVEFDVQPRTAGQSSWSTFSLIRYAISSLASFTSAPLYLVILMGFLMLIATLLVGGEALFRYFAGEALEGFTTVILLQLFTGTLLMFSLGIIGYYLAKIYDEVKRRPRYVIAETLDDAP</sequence>
<evidence type="ECO:0000313" key="9">
    <source>
        <dbReference type="EMBL" id="PDX87322.1"/>
    </source>
</evidence>
<evidence type="ECO:0000256" key="6">
    <source>
        <dbReference type="ARBA" id="ARBA00023136"/>
    </source>
</evidence>
<evidence type="ECO:0000256" key="2">
    <source>
        <dbReference type="ARBA" id="ARBA00022676"/>
    </source>
</evidence>
<feature type="transmembrane region" description="Helical" evidence="7">
    <location>
        <begin position="242"/>
        <end position="260"/>
    </location>
</feature>
<dbReference type="AlphaFoldDB" id="A0A2A7B7S5"/>
<keyword evidence="4 7" id="KW-0812">Transmembrane</keyword>
<name>A0A2A7B7S5_9FIRM</name>
<accession>A0A2A7B7S5</accession>
<protein>
    <submittedName>
        <fullName evidence="9">Glycosyltransferase</fullName>
    </submittedName>
</protein>
<evidence type="ECO:0000256" key="7">
    <source>
        <dbReference type="SAM" id="Phobius"/>
    </source>
</evidence>
<dbReference type="SUPFAM" id="SSF53448">
    <property type="entry name" value="Nucleotide-diphospho-sugar transferases"/>
    <property type="match status" value="1"/>
</dbReference>
<evidence type="ECO:0000256" key="4">
    <source>
        <dbReference type="ARBA" id="ARBA00022692"/>
    </source>
</evidence>
<keyword evidence="6 7" id="KW-0472">Membrane</keyword>
<feature type="transmembrane region" description="Helical" evidence="7">
    <location>
        <begin position="280"/>
        <end position="302"/>
    </location>
</feature>